<evidence type="ECO:0000313" key="2">
    <source>
        <dbReference type="Proteomes" id="UP000028073"/>
    </source>
</evidence>
<reference evidence="1 2" key="1">
    <citation type="submission" date="2014-06" db="EMBL/GenBank/DDBJ databases">
        <title>Whole Genome Sequences of Three Symbiotic Endozoicomonas Bacteria.</title>
        <authorList>
            <person name="Neave M.J."/>
            <person name="Apprill A."/>
            <person name="Voolstra C.R."/>
        </authorList>
    </citation>
    <scope>NUCLEOTIDE SEQUENCE [LARGE SCALE GENOMIC DNA]</scope>
    <source>
        <strain evidence="1 2">DSM 25634</strain>
    </source>
</reference>
<organism evidence="1 2">
    <name type="scientific">Endozoicomonas numazuensis</name>
    <dbReference type="NCBI Taxonomy" id="1137799"/>
    <lineage>
        <taxon>Bacteria</taxon>
        <taxon>Pseudomonadati</taxon>
        <taxon>Pseudomonadota</taxon>
        <taxon>Gammaproteobacteria</taxon>
        <taxon>Oceanospirillales</taxon>
        <taxon>Endozoicomonadaceae</taxon>
        <taxon>Endozoicomonas</taxon>
    </lineage>
</organism>
<protein>
    <recommendedName>
        <fullName evidence="3">PNPLA domain-containing protein</fullName>
    </recommendedName>
</protein>
<dbReference type="Proteomes" id="UP000028073">
    <property type="component" value="Unassembled WGS sequence"/>
</dbReference>
<dbReference type="InterPro" id="IPR016035">
    <property type="entry name" value="Acyl_Trfase/lysoPLipase"/>
</dbReference>
<name>A0A081NG62_9GAMM</name>
<keyword evidence="2" id="KW-1185">Reference proteome</keyword>
<dbReference type="Gene3D" id="3.40.1090.10">
    <property type="entry name" value="Cytosolic phospholipase A2 catalytic domain"/>
    <property type="match status" value="1"/>
</dbReference>
<proteinExistence type="predicted"/>
<dbReference type="eggNOG" id="ENOG502ZIPE">
    <property type="taxonomic scope" value="Bacteria"/>
</dbReference>
<dbReference type="AlphaFoldDB" id="A0A081NG62"/>
<gene>
    <name evidence="1" type="ORF">GZ78_16735</name>
</gene>
<comment type="caution">
    <text evidence="1">The sequence shown here is derived from an EMBL/GenBank/DDBJ whole genome shotgun (WGS) entry which is preliminary data.</text>
</comment>
<evidence type="ECO:0008006" key="3">
    <source>
        <dbReference type="Google" id="ProtNLM"/>
    </source>
</evidence>
<dbReference type="EMBL" id="JOKH01000003">
    <property type="protein sequence ID" value="KEQ17435.1"/>
    <property type="molecule type" value="Genomic_DNA"/>
</dbReference>
<dbReference type="SUPFAM" id="SSF52151">
    <property type="entry name" value="FabD/lysophospholipase-like"/>
    <property type="match status" value="1"/>
</dbReference>
<accession>A0A081NG62</accession>
<sequence length="584" mass="65590">MIPFLAEMIFCVYARFGYIDSSLYYQKEETMYWRALFVVGTLVSGGLQASVLEVYSQPDAVFKSNASGEADSDRLDNAAFSKELNHRGKGKLGVCISGGGSRSMALARGQMAVMREYGIEEQISDLSLVSGGAWFGVSYYSSDIEDSLILGERVSNPEDLTLDSADSKCSNDDSRDCDEEDTVSLKKNLHIMTNNSLGQTHQQFSSLPGFIVSFVAGTLARRLDGSHVWSDFLNQSLNGRFKVPLSHDFFIRKRVDMSIIINALLKNGEQYYPFEILPDEVRIRSFVDGFQARSLKLSEFGLVGEDVNGREKISPMRVQDALAASSANYANFVWEPLNYFVLPIYKFAEDSSMPNGWKPDCQLIDGGFLDYLGIMPLLARKSERIIAFINTGIPIRSKVLVSGEDLVGMEKALPALFGIQPDESLEEDAYLLLKSSSKKDRYKALQLSQVFESTHYVRLAEQLLAKKKAGDPAVVLQRGLKILSNDFHGIQGGHTVDVLWVYNELPERWWARLDQSIKDCLKGNRFGNWFRGCYTTNTEFPHYSAVVDLHLPALQANLLFYLASWVLEEAERTDHVLSRFMDSY</sequence>
<evidence type="ECO:0000313" key="1">
    <source>
        <dbReference type="EMBL" id="KEQ17435.1"/>
    </source>
</evidence>